<accession>A0A9P5NRQ3</accession>
<name>A0A9P5NRQ3_GYMJU</name>
<dbReference type="AlphaFoldDB" id="A0A9P5NRQ3"/>
<protein>
    <submittedName>
        <fullName evidence="1">Uncharacterized protein</fullName>
    </submittedName>
</protein>
<comment type="caution">
    <text evidence="1">The sequence shown here is derived from an EMBL/GenBank/DDBJ whole genome shotgun (WGS) entry which is preliminary data.</text>
</comment>
<reference evidence="1" key="1">
    <citation type="submission" date="2020-11" db="EMBL/GenBank/DDBJ databases">
        <authorList>
            <consortium name="DOE Joint Genome Institute"/>
            <person name="Ahrendt S."/>
            <person name="Riley R."/>
            <person name="Andreopoulos W."/>
            <person name="LaButti K."/>
            <person name="Pangilinan J."/>
            <person name="Ruiz-duenas F.J."/>
            <person name="Barrasa J.M."/>
            <person name="Sanchez-Garcia M."/>
            <person name="Camarero S."/>
            <person name="Miyauchi S."/>
            <person name="Serrano A."/>
            <person name="Linde D."/>
            <person name="Babiker R."/>
            <person name="Drula E."/>
            <person name="Ayuso-Fernandez I."/>
            <person name="Pacheco R."/>
            <person name="Padilla G."/>
            <person name="Ferreira P."/>
            <person name="Barriuso J."/>
            <person name="Kellner H."/>
            <person name="Castanera R."/>
            <person name="Alfaro M."/>
            <person name="Ramirez L."/>
            <person name="Pisabarro A.G."/>
            <person name="Kuo A."/>
            <person name="Tritt A."/>
            <person name="Lipzen A."/>
            <person name="He G."/>
            <person name="Yan M."/>
            <person name="Ng V."/>
            <person name="Cullen D."/>
            <person name="Martin F."/>
            <person name="Rosso M.-N."/>
            <person name="Henrissat B."/>
            <person name="Hibbett D."/>
            <person name="Martinez A.T."/>
            <person name="Grigoriev I.V."/>
        </authorList>
    </citation>
    <scope>NUCLEOTIDE SEQUENCE</scope>
    <source>
        <strain evidence="1">AH 44721</strain>
    </source>
</reference>
<dbReference type="Proteomes" id="UP000724874">
    <property type="component" value="Unassembled WGS sequence"/>
</dbReference>
<organism evidence="1 2">
    <name type="scientific">Gymnopilus junonius</name>
    <name type="common">Spectacular rustgill mushroom</name>
    <name type="synonym">Gymnopilus spectabilis subsp. junonius</name>
    <dbReference type="NCBI Taxonomy" id="109634"/>
    <lineage>
        <taxon>Eukaryota</taxon>
        <taxon>Fungi</taxon>
        <taxon>Dikarya</taxon>
        <taxon>Basidiomycota</taxon>
        <taxon>Agaricomycotina</taxon>
        <taxon>Agaricomycetes</taxon>
        <taxon>Agaricomycetidae</taxon>
        <taxon>Agaricales</taxon>
        <taxon>Agaricineae</taxon>
        <taxon>Hymenogastraceae</taxon>
        <taxon>Gymnopilus</taxon>
    </lineage>
</organism>
<proteinExistence type="predicted"/>
<sequence>MVESSYAGNGCTTTRYHTESKSLIDFKVGESHYISDLTGATVGLAQKFYWVGNDHRRNAEKERDFEDNMRVRCSRGFMIRRKRACNRTSPVCTLVNDGYRSRVATVVVHVRVLRSVPKVQKDEAHTEKHDKIMTSVEGAGVRFVRTSSLR</sequence>
<dbReference type="EMBL" id="JADNYJ010000036">
    <property type="protein sequence ID" value="KAF8902355.1"/>
    <property type="molecule type" value="Genomic_DNA"/>
</dbReference>
<gene>
    <name evidence="1" type="ORF">CPB84DRAFT_858755</name>
</gene>
<evidence type="ECO:0000313" key="1">
    <source>
        <dbReference type="EMBL" id="KAF8902355.1"/>
    </source>
</evidence>
<keyword evidence="2" id="KW-1185">Reference proteome</keyword>
<evidence type="ECO:0000313" key="2">
    <source>
        <dbReference type="Proteomes" id="UP000724874"/>
    </source>
</evidence>